<keyword evidence="3" id="KW-1185">Reference proteome</keyword>
<evidence type="ECO:0000313" key="3">
    <source>
        <dbReference type="Proteomes" id="UP000289738"/>
    </source>
</evidence>
<gene>
    <name evidence="2" type="ORF">Ahy_B08g091695</name>
</gene>
<reference evidence="2 3" key="1">
    <citation type="submission" date="2019-01" db="EMBL/GenBank/DDBJ databases">
        <title>Sequencing of cultivated peanut Arachis hypogaea provides insights into genome evolution and oil improvement.</title>
        <authorList>
            <person name="Chen X."/>
        </authorList>
    </citation>
    <scope>NUCLEOTIDE SEQUENCE [LARGE SCALE GENOMIC DNA]</scope>
    <source>
        <strain evidence="3">cv. Fuhuasheng</strain>
        <tissue evidence="2">Leaves</tissue>
    </source>
</reference>
<evidence type="ECO:0000313" key="2">
    <source>
        <dbReference type="EMBL" id="RYQ96141.1"/>
    </source>
</evidence>
<dbReference type="Proteomes" id="UP000289738">
    <property type="component" value="Chromosome B08"/>
</dbReference>
<dbReference type="EMBL" id="SDMP01000018">
    <property type="protein sequence ID" value="RYQ96141.1"/>
    <property type="molecule type" value="Genomic_DNA"/>
</dbReference>
<feature type="compositionally biased region" description="Basic and acidic residues" evidence="1">
    <location>
        <begin position="26"/>
        <end position="42"/>
    </location>
</feature>
<organism evidence="2 3">
    <name type="scientific">Arachis hypogaea</name>
    <name type="common">Peanut</name>
    <dbReference type="NCBI Taxonomy" id="3818"/>
    <lineage>
        <taxon>Eukaryota</taxon>
        <taxon>Viridiplantae</taxon>
        <taxon>Streptophyta</taxon>
        <taxon>Embryophyta</taxon>
        <taxon>Tracheophyta</taxon>
        <taxon>Spermatophyta</taxon>
        <taxon>Magnoliopsida</taxon>
        <taxon>eudicotyledons</taxon>
        <taxon>Gunneridae</taxon>
        <taxon>Pentapetalae</taxon>
        <taxon>rosids</taxon>
        <taxon>fabids</taxon>
        <taxon>Fabales</taxon>
        <taxon>Fabaceae</taxon>
        <taxon>Papilionoideae</taxon>
        <taxon>50 kb inversion clade</taxon>
        <taxon>dalbergioids sensu lato</taxon>
        <taxon>Dalbergieae</taxon>
        <taxon>Pterocarpus clade</taxon>
        <taxon>Arachis</taxon>
    </lineage>
</organism>
<dbReference type="AlphaFoldDB" id="A0A444Y2H4"/>
<feature type="compositionally biased region" description="Low complexity" evidence="1">
    <location>
        <begin position="1"/>
        <end position="13"/>
    </location>
</feature>
<feature type="region of interest" description="Disordered" evidence="1">
    <location>
        <begin position="1"/>
        <end position="49"/>
    </location>
</feature>
<proteinExistence type="predicted"/>
<protein>
    <submittedName>
        <fullName evidence="2">Uncharacterized protein</fullName>
    </submittedName>
</protein>
<sequence length="93" mass="10382">MTSRSSKTTRASSVPSFGVAARHVQPHMEKKEKRATTGDGKRLRGPGSWLPSCRSKRGWCSPCDPVHVLVQPATRGYTKRVPRWQLTGHVSER</sequence>
<accession>A0A444Y2H4</accession>
<evidence type="ECO:0000256" key="1">
    <source>
        <dbReference type="SAM" id="MobiDB-lite"/>
    </source>
</evidence>
<name>A0A444Y2H4_ARAHY</name>
<comment type="caution">
    <text evidence="2">The sequence shown here is derived from an EMBL/GenBank/DDBJ whole genome shotgun (WGS) entry which is preliminary data.</text>
</comment>